<dbReference type="InterPro" id="IPR048950">
    <property type="entry name" value="Ppx_GppA_C"/>
</dbReference>
<proteinExistence type="predicted"/>
<evidence type="ECO:0000313" key="5">
    <source>
        <dbReference type="Proteomes" id="UP000291338"/>
    </source>
</evidence>
<sequence>MHNTPEPAPFAALDLGSNSFHLVIARKIEGQLQILHKEKHRVHLAAGLNAQFELSEEAIERAMLAFKQLAQTLQGFDATNVQVVATYTLRNIRNIKCFLAEAKKYFPFNINVISGQEEARLIYQGVANYVHGEDNRLVIDIGGGSTELVIGQHFETKQLTSRDVGCSNITKAFFSSGKLSKSAFKKAIIAARQELEPITPRYRKSGWQQCYGTSGTIKALLAIAQVQFDSDILTLEILENIKSLLIEQSSIELLDIKGLYPERHTNIAGGLAILIASFKELKIDKLSYCDYALREGVLHEMFNYDEFDLRVRTIVAIGQHYNIDTVHADNVFDTIKHLFQQCKKPWGLKQKDLLLLQWAAQLHEVGLAINSSAIQKHSAYIVLNSALPGFTQQQQNVLSALIRFHRKKIKIIDLENYNILNAGKFAKLLSLFRLAVMVNRTRQLTDISRPTIEIQETSTLVKFDEQHSEEQALLLADLEQEQKYLASVNINLSFEIGSVFQN</sequence>
<dbReference type="InterPro" id="IPR050273">
    <property type="entry name" value="GppA/Ppx_hydrolase"/>
</dbReference>
<accession>A0A4Q7IQH1</accession>
<reference evidence="4 5" key="1">
    <citation type="submission" date="2018-01" db="EMBL/GenBank/DDBJ databases">
        <title>Co-occurrence of chitin degradation, pigmentation and bioactivity in marine Pseudoalteromonas.</title>
        <authorList>
            <person name="Paulsen S."/>
            <person name="Gram L."/>
            <person name="Machado H."/>
        </authorList>
    </citation>
    <scope>NUCLEOTIDE SEQUENCE [LARGE SCALE GENOMIC DNA]</scope>
    <source>
        <strain evidence="4 5">S3898</strain>
    </source>
</reference>
<comment type="caution">
    <text evidence="4">The sequence shown here is derived from an EMBL/GenBank/DDBJ whole genome shotgun (WGS) entry which is preliminary data.</text>
</comment>
<dbReference type="Pfam" id="PF21447">
    <property type="entry name" value="Ppx-GppA_III"/>
    <property type="match status" value="1"/>
</dbReference>
<dbReference type="AlphaFoldDB" id="A0A4Q7IQH1"/>
<dbReference type="FunFam" id="3.30.420.40:FF:000023">
    <property type="entry name" value="Guanosine-5'-triphosphate,3'-diphosphate pyrophosphatase"/>
    <property type="match status" value="1"/>
</dbReference>
<feature type="domain" description="Ppx/GppA phosphatase N-terminal" evidence="2">
    <location>
        <begin position="23"/>
        <end position="303"/>
    </location>
</feature>
<keyword evidence="1" id="KW-0378">Hydrolase</keyword>
<feature type="domain" description="Ppx/GppA phosphatase C-terminal" evidence="3">
    <location>
        <begin position="310"/>
        <end position="482"/>
    </location>
</feature>
<protein>
    <submittedName>
        <fullName evidence="4">Exopolyphosphatase</fullName>
    </submittedName>
</protein>
<dbReference type="PANTHER" id="PTHR30005:SF14">
    <property type="entry name" value="EXOPOLYPHOSPHATASE"/>
    <property type="match status" value="1"/>
</dbReference>
<dbReference type="Pfam" id="PF02541">
    <property type="entry name" value="Ppx-GppA"/>
    <property type="match status" value="1"/>
</dbReference>
<dbReference type="InterPro" id="IPR043129">
    <property type="entry name" value="ATPase_NBD"/>
</dbReference>
<evidence type="ECO:0000259" key="3">
    <source>
        <dbReference type="Pfam" id="PF21447"/>
    </source>
</evidence>
<dbReference type="InterPro" id="IPR003695">
    <property type="entry name" value="Ppx_GppA_N"/>
</dbReference>
<gene>
    <name evidence="4" type="ORF">C1E23_05250</name>
</gene>
<dbReference type="SUPFAM" id="SSF109604">
    <property type="entry name" value="HD-domain/PDEase-like"/>
    <property type="match status" value="1"/>
</dbReference>
<evidence type="ECO:0000256" key="1">
    <source>
        <dbReference type="ARBA" id="ARBA00022801"/>
    </source>
</evidence>
<dbReference type="EMBL" id="PPSX01000019">
    <property type="protein sequence ID" value="RZQ54025.1"/>
    <property type="molecule type" value="Genomic_DNA"/>
</dbReference>
<dbReference type="GO" id="GO:0006798">
    <property type="term" value="P:polyphosphate catabolic process"/>
    <property type="evidence" value="ECO:0007669"/>
    <property type="project" value="TreeGrafter"/>
</dbReference>
<dbReference type="GO" id="GO:0004309">
    <property type="term" value="F:exopolyphosphatase activity"/>
    <property type="evidence" value="ECO:0007669"/>
    <property type="project" value="TreeGrafter"/>
</dbReference>
<dbReference type="Gene3D" id="3.30.420.150">
    <property type="entry name" value="Exopolyphosphatase. Domain 2"/>
    <property type="match status" value="1"/>
</dbReference>
<dbReference type="Proteomes" id="UP000291338">
    <property type="component" value="Unassembled WGS sequence"/>
</dbReference>
<dbReference type="PIRSF" id="PIRSF001267">
    <property type="entry name" value="Pyrophosphatase_GppA_Ppx"/>
    <property type="match status" value="1"/>
</dbReference>
<dbReference type="Gene3D" id="3.30.420.40">
    <property type="match status" value="1"/>
</dbReference>
<organism evidence="4 5">
    <name type="scientific">Pseudoalteromonas phenolica</name>
    <dbReference type="NCBI Taxonomy" id="161398"/>
    <lineage>
        <taxon>Bacteria</taxon>
        <taxon>Pseudomonadati</taxon>
        <taxon>Pseudomonadota</taxon>
        <taxon>Gammaproteobacteria</taxon>
        <taxon>Alteromonadales</taxon>
        <taxon>Pseudoalteromonadaceae</taxon>
        <taxon>Pseudoalteromonas</taxon>
    </lineage>
</organism>
<dbReference type="CDD" id="cd24053">
    <property type="entry name" value="ASKHA_NBD_EcPPX-GppA-like"/>
    <property type="match status" value="1"/>
</dbReference>
<dbReference type="SUPFAM" id="SSF53067">
    <property type="entry name" value="Actin-like ATPase domain"/>
    <property type="match status" value="2"/>
</dbReference>
<dbReference type="PANTHER" id="PTHR30005">
    <property type="entry name" value="EXOPOLYPHOSPHATASE"/>
    <property type="match status" value="1"/>
</dbReference>
<dbReference type="InterPro" id="IPR030673">
    <property type="entry name" value="PyroPPase_GppA_Ppx"/>
</dbReference>
<evidence type="ECO:0000313" key="4">
    <source>
        <dbReference type="EMBL" id="RZQ54025.1"/>
    </source>
</evidence>
<name>A0A4Q7IQH1_9GAMM</name>
<dbReference type="RefSeq" id="WP_130254573.1">
    <property type="nucleotide sequence ID" value="NZ_PPSX01000019.1"/>
</dbReference>
<evidence type="ECO:0000259" key="2">
    <source>
        <dbReference type="Pfam" id="PF02541"/>
    </source>
</evidence>
<dbReference type="Gene3D" id="1.10.3210.10">
    <property type="entry name" value="Hypothetical protein af1432"/>
    <property type="match status" value="1"/>
</dbReference>